<accession>A0A1F8F687</accession>
<evidence type="ECO:0000256" key="4">
    <source>
        <dbReference type="ARBA" id="ARBA00022837"/>
    </source>
</evidence>
<evidence type="ECO:0000256" key="3">
    <source>
        <dbReference type="ARBA" id="ARBA00022729"/>
    </source>
</evidence>
<feature type="region of interest" description="Disordered" evidence="5">
    <location>
        <begin position="33"/>
        <end position="88"/>
    </location>
</feature>
<feature type="compositionally biased region" description="Acidic residues" evidence="5">
    <location>
        <begin position="60"/>
        <end position="71"/>
    </location>
</feature>
<comment type="caution">
    <text evidence="6">The sequence shown here is derived from an EMBL/GenBank/DDBJ whole genome shotgun (WGS) entry which is preliminary data.</text>
</comment>
<evidence type="ECO:0000256" key="2">
    <source>
        <dbReference type="ARBA" id="ARBA00022525"/>
    </source>
</evidence>
<dbReference type="AlphaFoldDB" id="A0A1F8F687"/>
<keyword evidence="2" id="KW-0964">Secreted</keyword>
<dbReference type="Proteomes" id="UP000177167">
    <property type="component" value="Unassembled WGS sequence"/>
</dbReference>
<organism evidence="6 7">
    <name type="scientific">Candidatus Yanofskybacteria bacterium RIFCSPHIGHO2_02_FULL_41_11</name>
    <dbReference type="NCBI Taxonomy" id="1802675"/>
    <lineage>
        <taxon>Bacteria</taxon>
        <taxon>Candidatus Yanofskyibacteriota</taxon>
    </lineage>
</organism>
<dbReference type="PROSITE" id="PS00018">
    <property type="entry name" value="EF_HAND_1"/>
    <property type="match status" value="1"/>
</dbReference>
<feature type="compositionally biased region" description="Basic and acidic residues" evidence="5">
    <location>
        <begin position="73"/>
        <end position="83"/>
    </location>
</feature>
<comment type="subcellular location">
    <subcellularLocation>
        <location evidence="1">Secreted</location>
    </subcellularLocation>
</comment>
<keyword evidence="3" id="KW-0732">Signal</keyword>
<dbReference type="Pfam" id="PF18884">
    <property type="entry name" value="TSP3_bac"/>
    <property type="match status" value="2"/>
</dbReference>
<evidence type="ECO:0000256" key="1">
    <source>
        <dbReference type="ARBA" id="ARBA00004613"/>
    </source>
</evidence>
<keyword evidence="4" id="KW-0106">Calcium</keyword>
<dbReference type="InterPro" id="IPR059100">
    <property type="entry name" value="TSP3_bac"/>
</dbReference>
<evidence type="ECO:0000313" key="6">
    <source>
        <dbReference type="EMBL" id="OGN08677.1"/>
    </source>
</evidence>
<dbReference type="InterPro" id="IPR018247">
    <property type="entry name" value="EF_Hand_1_Ca_BS"/>
</dbReference>
<sequence length="283" mass="32095">MALVAVSLVYFGFKNLKLELELKPSQANITAPLESDADWDDDGLNNREESYWNTDPNNSDTDDDGYLDGEEVASGHDPTKPGPDDEIFSDNLTERLSSLALSGIIEGSLKPDNPNFVDSVNLVIDDILLQSDLKLLAKPRELKIVEDTPENIKRYAVDVLPFVRSMVQDEGKRIERLFSIIKTVEFFDNDKLAENNAEYTNLLQFLDAELPKMRRQIDFLQTSEVPDRMKDSHLAVLGFIKELTSNYASLRNARQDPIQAMISLNNIIKMLMDDLLELLTSYY</sequence>
<evidence type="ECO:0000313" key="7">
    <source>
        <dbReference type="Proteomes" id="UP000177167"/>
    </source>
</evidence>
<evidence type="ECO:0000256" key="5">
    <source>
        <dbReference type="SAM" id="MobiDB-lite"/>
    </source>
</evidence>
<gene>
    <name evidence="6" type="ORF">A3J46_01715</name>
</gene>
<reference evidence="6 7" key="1">
    <citation type="journal article" date="2016" name="Nat. Commun.">
        <title>Thousands of microbial genomes shed light on interconnected biogeochemical processes in an aquifer system.</title>
        <authorList>
            <person name="Anantharaman K."/>
            <person name="Brown C.T."/>
            <person name="Hug L.A."/>
            <person name="Sharon I."/>
            <person name="Castelle C.J."/>
            <person name="Probst A.J."/>
            <person name="Thomas B.C."/>
            <person name="Singh A."/>
            <person name="Wilkins M.J."/>
            <person name="Karaoz U."/>
            <person name="Brodie E.L."/>
            <person name="Williams K.H."/>
            <person name="Hubbard S.S."/>
            <person name="Banfield J.F."/>
        </authorList>
    </citation>
    <scope>NUCLEOTIDE SEQUENCE [LARGE SCALE GENOMIC DNA]</scope>
</reference>
<protein>
    <submittedName>
        <fullName evidence="6">Uncharacterized protein</fullName>
    </submittedName>
</protein>
<proteinExistence type="predicted"/>
<dbReference type="EMBL" id="MGJP01000056">
    <property type="protein sequence ID" value="OGN08677.1"/>
    <property type="molecule type" value="Genomic_DNA"/>
</dbReference>
<name>A0A1F8F687_9BACT</name>